<evidence type="ECO:0000313" key="5">
    <source>
        <dbReference type="EMBL" id="KDN27457.1"/>
    </source>
</evidence>
<dbReference type="AlphaFoldDB" id="A0A066UNI3"/>
<dbReference type="EMBL" id="JFFR01000027">
    <property type="protein sequence ID" value="KDN27457.1"/>
    <property type="molecule type" value="Genomic_DNA"/>
</dbReference>
<protein>
    <submittedName>
        <fullName evidence="5">Glyceraldehyde-3-phosphate dehydrogenase</fullName>
    </submittedName>
</protein>
<dbReference type="STRING" id="212667.VFDL14_21485"/>
<proteinExistence type="predicted"/>
<keyword evidence="6" id="KW-1185">Reference proteome</keyword>
<keyword evidence="2" id="KW-0472">Membrane</keyword>
<dbReference type="Gene3D" id="2.40.160.50">
    <property type="entry name" value="membrane protein fhac: a member of the omp85/tpsb transporter family"/>
    <property type="match status" value="1"/>
</dbReference>
<dbReference type="Pfam" id="PF01103">
    <property type="entry name" value="Omp85"/>
    <property type="match status" value="1"/>
</dbReference>
<reference evidence="5 6" key="1">
    <citation type="submission" date="2014-02" db="EMBL/GenBank/DDBJ databases">
        <title>Vibrio fortis Dalian14 Genome Sequencing.</title>
        <authorList>
            <person name="Wang Y."/>
            <person name="Song L."/>
            <person name="Liu G."/>
            <person name="Ding J."/>
        </authorList>
    </citation>
    <scope>NUCLEOTIDE SEQUENCE [LARGE SCALE GENOMIC DNA]</scope>
    <source>
        <strain evidence="5 6">Dalian14</strain>
    </source>
</reference>
<feature type="chain" id="PRO_5001631170" evidence="3">
    <location>
        <begin position="24"/>
        <end position="398"/>
    </location>
</feature>
<evidence type="ECO:0000256" key="2">
    <source>
        <dbReference type="ARBA" id="ARBA00023136"/>
    </source>
</evidence>
<comment type="caution">
    <text evidence="5">The sequence shown here is derived from an EMBL/GenBank/DDBJ whole genome shotgun (WGS) entry which is preliminary data.</text>
</comment>
<accession>A0A066UNI3</accession>
<dbReference type="InterPro" id="IPR000184">
    <property type="entry name" value="Bac_surfAg_D15"/>
</dbReference>
<feature type="signal peptide" evidence="3">
    <location>
        <begin position="1"/>
        <end position="23"/>
    </location>
</feature>
<gene>
    <name evidence="5" type="ORF">VFDL14_21485</name>
</gene>
<dbReference type="Proteomes" id="UP000027219">
    <property type="component" value="Unassembled WGS sequence"/>
</dbReference>
<organism evidence="5 6">
    <name type="scientific">Vibrio fortis</name>
    <dbReference type="NCBI Taxonomy" id="212667"/>
    <lineage>
        <taxon>Bacteria</taxon>
        <taxon>Pseudomonadati</taxon>
        <taxon>Pseudomonadota</taxon>
        <taxon>Gammaproteobacteria</taxon>
        <taxon>Vibrionales</taxon>
        <taxon>Vibrionaceae</taxon>
        <taxon>Vibrio</taxon>
    </lineage>
</organism>
<keyword evidence="3" id="KW-0732">Signal</keyword>
<dbReference type="RefSeq" id="WP_050487470.1">
    <property type="nucleotide sequence ID" value="NZ_JFFR01000027.1"/>
</dbReference>
<evidence type="ECO:0000259" key="4">
    <source>
        <dbReference type="Pfam" id="PF01103"/>
    </source>
</evidence>
<sequence length="398" mass="43245">MKKLLLKSVVGLSPLLSFAPAYASFYDEVDGKFDLGHHIAENATGFLPIPILITEPALGYGGGIAGLILHETPEEKRQRKKAALEAVDGGAQLMPSAISIVGAAGSANGSWFAFGGHQHSWLDDKIRYIGGGGAGVANLDIYQDISIPGFETPIGDFPGFNKELSFATKTSAAAMLQKVQFRVGETALMLGVKQVLAISKVESDNKVVDKVFEFALGDKSITSGLGLYLDYDKRNSFFYPTQGYRLQAETMVYDEKIGSDSNYSNASYKGEGYVPLSRKWNLGFAGSYQKFSTDDVFVSPTTKPYIDLRGIAAYRYQGDEVATLQSQLSYNIDNRWIFSAFYGAGEAQNHADNGEGYIDAYGVGFRYQIARRYGLHLGLDLAKSNDDGAIYVNIGTGF</sequence>
<dbReference type="SUPFAM" id="SSF56935">
    <property type="entry name" value="Porins"/>
    <property type="match status" value="1"/>
</dbReference>
<evidence type="ECO:0000256" key="3">
    <source>
        <dbReference type="SAM" id="SignalP"/>
    </source>
</evidence>
<dbReference type="GO" id="GO:0019867">
    <property type="term" value="C:outer membrane"/>
    <property type="evidence" value="ECO:0007669"/>
    <property type="project" value="InterPro"/>
</dbReference>
<dbReference type="OrthoDB" id="9771071at2"/>
<name>A0A066UNI3_9VIBR</name>
<evidence type="ECO:0000256" key="1">
    <source>
        <dbReference type="ARBA" id="ARBA00004370"/>
    </source>
</evidence>
<comment type="subcellular location">
    <subcellularLocation>
        <location evidence="1">Membrane</location>
    </subcellularLocation>
</comment>
<evidence type="ECO:0000313" key="6">
    <source>
        <dbReference type="Proteomes" id="UP000027219"/>
    </source>
</evidence>
<feature type="domain" description="Bacterial surface antigen (D15)" evidence="4">
    <location>
        <begin position="209"/>
        <end position="288"/>
    </location>
</feature>